<evidence type="ECO:0000256" key="13">
    <source>
        <dbReference type="ARBA" id="ARBA00073518"/>
    </source>
</evidence>
<dbReference type="PANTHER" id="PTHR11223:SF3">
    <property type="entry name" value="EXPORTIN-5"/>
    <property type="match status" value="1"/>
</dbReference>
<dbReference type="InterPro" id="IPR011989">
    <property type="entry name" value="ARM-like"/>
</dbReference>
<dbReference type="PANTHER" id="PTHR11223">
    <property type="entry name" value="EXPORTIN 1/5"/>
    <property type="match status" value="1"/>
</dbReference>
<evidence type="ECO:0000313" key="18">
    <source>
        <dbReference type="Proteomes" id="UP000618051"/>
    </source>
</evidence>
<reference evidence="16" key="1">
    <citation type="submission" date="2020-10" db="EMBL/GenBank/DDBJ databases">
        <title>Feather gene expression reveals the developmental basis of iridescence in African starlings.</title>
        <authorList>
            <person name="Rubenstein D.R."/>
        </authorList>
    </citation>
    <scope>NUCLEOTIDE SEQUENCE</scope>
    <source>
        <strain evidence="16">SS15</strain>
        <tissue evidence="16">Liver</tissue>
    </source>
</reference>
<feature type="domain" description="Importin N-terminal" evidence="15">
    <location>
        <begin position="33"/>
        <end position="100"/>
    </location>
</feature>
<dbReference type="Gene3D" id="1.25.10.10">
    <property type="entry name" value="Leucine-rich Repeat Variant"/>
    <property type="match status" value="1"/>
</dbReference>
<dbReference type="InterPro" id="IPR045478">
    <property type="entry name" value="Exportin-5_C"/>
</dbReference>
<reference evidence="17 18" key="2">
    <citation type="journal article" date="2021" name="J. Hered.">
        <title>Feather Gene Expression Elucidates the Developmental Basis of Plumage Iridescence in African Starlings.</title>
        <authorList>
            <person name="Rubenstein D.R."/>
            <person name="Corvelo A."/>
            <person name="MacManes M.D."/>
            <person name="Maia R."/>
            <person name="Narzisi G."/>
            <person name="Rousaki A."/>
            <person name="Vandenabeele P."/>
            <person name="Shawkey M.D."/>
            <person name="Solomon J."/>
        </authorList>
    </citation>
    <scope>NUCLEOTIDE SEQUENCE [LARGE SCALE GENOMIC DNA]</scope>
    <source>
        <strain evidence="17">SS15</strain>
    </source>
</reference>
<evidence type="ECO:0000256" key="4">
    <source>
        <dbReference type="ARBA" id="ARBA00022448"/>
    </source>
</evidence>
<keyword evidence="5" id="KW-0963">Cytoplasm</keyword>
<proteinExistence type="inferred from homology"/>
<evidence type="ECO:0000313" key="16">
    <source>
        <dbReference type="EMBL" id="KAG0116050.1"/>
    </source>
</evidence>
<sequence length="1769" mass="199490">MSAEQVSGLCEQLVKAVTVIMDPASTQRYRLEALKFCEEFKEKCPICVPCGLKLAEKTQTAIVRHFGLQILEHVVKYRWNNMPRLEKVYLKNNVMGLISSGTQSILEEESHIKDVLSRIVVEMIKREWPQHWPDMLKELDTLSKQGETQTELVMFILLRLAEDVVTFQTLPTQRRRDIQQTLTQNMEKIFSFLLSALQQNVNKYRCMKTDLAQEPKAQANCRVGIAALNTLAGYIDWVALSHITADNCKLLEMLCLLLNEPELQVGAAECLLIAVSRKGKLEDRKPLMVLFGDVAMHCILSAAQTADGEGLVEKHYVFLKRLCQVLCALGSQLCALLGSDCDVETPANFGKYLESFLAFTTHPSQFLRSSTQITWGALFRHEVLSHDPLLLAVVPKYLRASMTNLVKVGFPSKADSPSCEYSRFDFDSDEDFNAFFNSFRAQQGEVMRMACRLDPLTGFQMAGEWLKYQLTAPVDTGPMNSKTGEGLCSIFSPSFVQWDAMTFFSESVISQMFRTMDKDEIPVNDGIDLLQLVLNFETKDPLILSCVLTNVSALFPFVTYRPEYLPQVLSKLFASVTFEVVEESKFVVSVQAPRTRAVKNVRRHACSSIIKMCRDYPQLVLPNFEMLYNHVKQLLSNELLLTQMEKCALMEALVLISNQFKDYERQKAFLEELMAPVAGLWLSPEMQRVLSDPEAFISYVGADNKIADPVLEDPSGLNRSRISFCVYTILGVVKRARWPAATEEAKAGGFFLGYLPSGTPMYRNPCTEQVLKLFDNLLALIRTHNNLYMPEMVARLGDTFAKALDMLEVEKNAILGLPQPLLELYDSPVYKTVLERMQGFFCTLYDNCFHILGNAGPSMQQDFYTVEGLATQLLSSAFNNLNNIPDYRLRPMLRVFVKPLVLSCPSEYYETLVCPMLGPLFTYLHMRLSQKWQVINQRSMLCEDDAADDNPESQEMLEEQLVRLLTREVMDLATVCCVSKKGVEQNTTAAVDGDDDEAMATEVTPPANAELTELGKCLMKQEDSQKLLQILWISSWLPSGLKAGRCLHCSADHCLHILILEGHLVLPKNHNTALLATAQTGISGRKKGLVLVLPGNLLPDAVSWFFTSVLKGLQVHGQHDGCMAALVHLAFQIYEALRPRYGELKAVMEQIPDIQLDSLEQFDSKLLNPTLQKVADKRRKDHFKRLISGCIGKPIGEQFRKEVHIRNLPSLFKKVKPSLETDVLENEDGEGFNHLSLVDWNSAESVSLQDAEPWAEGCMPGSLAVLQDLLHSSLQSWFFLHDKYYTIYPRVSARAGRVCPELAGSFAILETEQVINCGRWKSGVSTWTDRTKRLGLGVRSEASDLARLPAWRFLSIPYSSYQKRGTFASGQYTETALKKSLYFSASPYCGSLPAEKSKERVPGFLASPYQASCLWKRNPPQREVQEAQNSRAGFPSYSLARYPSTPLKLHRDTDTSKHSHEAASVFMHLAPCFCPSPSLTPHCNKPDLHSQRSSYPCQQEAPTDSIPQQAATHCILNIWMLRVERGTEPHTLASHCLFTQTMPGLWKTRHLQMRTRFFRPSCRKTSLLNVSSRALATLATFFPKGKMKRDGQIAAEKPKHEAYMHPSKDTRSLHTQLLERASSLPSVTTEQHWKLQSAAAELCGQVAFQKHPCSSPNTSARCSHSSIEPGSEEHEPLINKATSQWFCLCKERRPTYTLDTVHKHIYFLSGSQQCNEDVIVNRSEVSIWKKVCLIPQGHPRHVFTVHCKEKPQASASCCLKAAWTVQDWR</sequence>
<dbReference type="GO" id="GO:0031047">
    <property type="term" value="P:regulatory ncRNA-mediated gene silencing"/>
    <property type="evidence" value="ECO:0007669"/>
    <property type="project" value="UniProtKB-KW"/>
</dbReference>
<dbReference type="InterPro" id="IPR013598">
    <property type="entry name" value="Exportin-1/Importin-b-like"/>
</dbReference>
<keyword evidence="18" id="KW-1185">Reference proteome</keyword>
<evidence type="ECO:0000256" key="10">
    <source>
        <dbReference type="ARBA" id="ARBA00023158"/>
    </source>
</evidence>
<evidence type="ECO:0000256" key="11">
    <source>
        <dbReference type="ARBA" id="ARBA00023242"/>
    </source>
</evidence>
<dbReference type="OrthoDB" id="2215036at2759"/>
<evidence type="ECO:0000256" key="12">
    <source>
        <dbReference type="ARBA" id="ARBA00057045"/>
    </source>
</evidence>
<accession>A0A835NJ71</accession>
<evidence type="ECO:0000256" key="7">
    <source>
        <dbReference type="ARBA" id="ARBA00022884"/>
    </source>
</evidence>
<comment type="function">
    <text evidence="12">Mediates the nuclear export of micro-RNA precursors, which form short hairpins. Also mediates the nuclear export of synthetic short hairpin RNAs used for RNA interference. In some circumstances can also mediate the nuclear export of deacylated and aminoacylated tRNAs. Specifically recognizes dsRNAs that lack a 5'-overhang in a sequence-independent manner, have only a short 3'-overhang, and that have a double-stranded length of at least 15 base-pairs. Binding is dependent on Ran-GTP.</text>
</comment>
<keyword evidence="10" id="KW-0943">RNA-mediated gene silencing</keyword>
<protein>
    <recommendedName>
        <fullName evidence="13">Exportin-5</fullName>
    </recommendedName>
    <alternativeName>
        <fullName evidence="14">Ran-binding protein 21</fullName>
    </alternativeName>
</protein>
<evidence type="ECO:0000256" key="9">
    <source>
        <dbReference type="ARBA" id="ARBA00022990"/>
    </source>
</evidence>
<dbReference type="GO" id="GO:0005737">
    <property type="term" value="C:cytoplasm"/>
    <property type="evidence" value="ECO:0007669"/>
    <property type="project" value="UniProtKB-SubCell"/>
</dbReference>
<dbReference type="InterPro" id="IPR045065">
    <property type="entry name" value="XPO1/5"/>
</dbReference>
<reference evidence="17" key="3">
    <citation type="submission" date="2022-01" db="EMBL/GenBank/DDBJ databases">
        <authorList>
            <person name="Rubenstein D.R."/>
        </authorList>
    </citation>
    <scope>NUCLEOTIDE SEQUENCE</scope>
    <source>
        <strain evidence="17">SS15</strain>
        <tissue evidence="17">Liver</tissue>
    </source>
</reference>
<evidence type="ECO:0000256" key="14">
    <source>
        <dbReference type="ARBA" id="ARBA00077871"/>
    </source>
</evidence>
<dbReference type="Pfam" id="PF08389">
    <property type="entry name" value="Xpo1"/>
    <property type="match status" value="1"/>
</dbReference>
<dbReference type="InterPro" id="IPR016024">
    <property type="entry name" value="ARM-type_fold"/>
</dbReference>
<dbReference type="EMBL" id="JADDUC010000187">
    <property type="protein sequence ID" value="KAG0116050.1"/>
    <property type="molecule type" value="Genomic_DNA"/>
</dbReference>
<evidence type="ECO:0000259" key="15">
    <source>
        <dbReference type="SMART" id="SM00913"/>
    </source>
</evidence>
<dbReference type="GO" id="GO:0005634">
    <property type="term" value="C:nucleus"/>
    <property type="evidence" value="ECO:0007669"/>
    <property type="project" value="UniProtKB-SubCell"/>
</dbReference>
<dbReference type="Pfam" id="PF03810">
    <property type="entry name" value="IBN_N"/>
    <property type="match status" value="1"/>
</dbReference>
<evidence type="ECO:0000256" key="8">
    <source>
        <dbReference type="ARBA" id="ARBA00022927"/>
    </source>
</evidence>
<comment type="subcellular location">
    <subcellularLocation>
        <location evidence="2">Cytoplasm</location>
    </subcellularLocation>
    <subcellularLocation>
        <location evidence="1">Nucleus</location>
    </subcellularLocation>
</comment>
<dbReference type="SMART" id="SM00913">
    <property type="entry name" value="IBN_N"/>
    <property type="match status" value="1"/>
</dbReference>
<keyword evidence="6" id="KW-0820">tRNA-binding</keyword>
<keyword evidence="11" id="KW-0539">Nucleus</keyword>
<keyword evidence="8" id="KW-0653">Protein transport</keyword>
<dbReference type="FunFam" id="1.25.10.10:FF:000204">
    <property type="entry name" value="Exportin 5"/>
    <property type="match status" value="1"/>
</dbReference>
<organism evidence="16">
    <name type="scientific">Lamprotornis superbus</name>
    <dbReference type="NCBI Taxonomy" id="245042"/>
    <lineage>
        <taxon>Eukaryota</taxon>
        <taxon>Metazoa</taxon>
        <taxon>Chordata</taxon>
        <taxon>Craniata</taxon>
        <taxon>Vertebrata</taxon>
        <taxon>Euteleostomi</taxon>
        <taxon>Archelosauria</taxon>
        <taxon>Archosauria</taxon>
        <taxon>Dinosauria</taxon>
        <taxon>Saurischia</taxon>
        <taxon>Theropoda</taxon>
        <taxon>Coelurosauria</taxon>
        <taxon>Aves</taxon>
        <taxon>Neognathae</taxon>
        <taxon>Neoaves</taxon>
        <taxon>Telluraves</taxon>
        <taxon>Australaves</taxon>
        <taxon>Passeriformes</taxon>
        <taxon>Sturnidae</taxon>
        <taxon>Lamprotornis</taxon>
    </lineage>
</organism>
<comment type="caution">
    <text evidence="16">The sequence shown here is derived from an EMBL/GenBank/DDBJ whole genome shotgun (WGS) entry which is preliminary data.</text>
</comment>
<dbReference type="GO" id="GO:0006405">
    <property type="term" value="P:RNA export from nucleus"/>
    <property type="evidence" value="ECO:0007669"/>
    <property type="project" value="TreeGrafter"/>
</dbReference>
<name>A0A835NJ71_9PASS</name>
<dbReference type="GO" id="GO:0031267">
    <property type="term" value="F:small GTPase binding"/>
    <property type="evidence" value="ECO:0007669"/>
    <property type="project" value="InterPro"/>
</dbReference>
<dbReference type="SUPFAM" id="SSF48371">
    <property type="entry name" value="ARM repeat"/>
    <property type="match status" value="1"/>
</dbReference>
<comment type="similarity">
    <text evidence="3">Belongs to the exportin family.</text>
</comment>
<evidence type="ECO:0000256" key="6">
    <source>
        <dbReference type="ARBA" id="ARBA00022555"/>
    </source>
</evidence>
<dbReference type="GO" id="GO:0042565">
    <property type="term" value="C:RNA nuclear export complex"/>
    <property type="evidence" value="ECO:0007669"/>
    <property type="project" value="TreeGrafter"/>
</dbReference>
<evidence type="ECO:0000256" key="5">
    <source>
        <dbReference type="ARBA" id="ARBA00022490"/>
    </source>
</evidence>
<dbReference type="Pfam" id="PF19273">
    <property type="entry name" value="Exportin-5"/>
    <property type="match status" value="1"/>
</dbReference>
<dbReference type="GO" id="GO:0005049">
    <property type="term" value="F:nuclear export signal receptor activity"/>
    <property type="evidence" value="ECO:0007669"/>
    <property type="project" value="InterPro"/>
</dbReference>
<evidence type="ECO:0000256" key="1">
    <source>
        <dbReference type="ARBA" id="ARBA00004123"/>
    </source>
</evidence>
<keyword evidence="9" id="KW-0007">Acetylation</keyword>
<dbReference type="InterPro" id="IPR001494">
    <property type="entry name" value="Importin-beta_N"/>
</dbReference>
<dbReference type="EMBL" id="JADDUC020000003">
    <property type="protein sequence ID" value="KAI1240723.1"/>
    <property type="molecule type" value="Genomic_DNA"/>
</dbReference>
<keyword evidence="7" id="KW-0694">RNA-binding</keyword>
<evidence type="ECO:0000256" key="2">
    <source>
        <dbReference type="ARBA" id="ARBA00004496"/>
    </source>
</evidence>
<dbReference type="GO" id="GO:0006611">
    <property type="term" value="P:protein export from nucleus"/>
    <property type="evidence" value="ECO:0007669"/>
    <property type="project" value="InterPro"/>
</dbReference>
<evidence type="ECO:0000256" key="3">
    <source>
        <dbReference type="ARBA" id="ARBA00009466"/>
    </source>
</evidence>
<evidence type="ECO:0000313" key="17">
    <source>
        <dbReference type="EMBL" id="KAI1240723.1"/>
    </source>
</evidence>
<gene>
    <name evidence="17" type="ORF">IHE44_0009163</name>
    <name evidence="16" type="ORF">IHE44_004743</name>
</gene>
<keyword evidence="4" id="KW-0813">Transport</keyword>
<dbReference type="GO" id="GO:0000049">
    <property type="term" value="F:tRNA binding"/>
    <property type="evidence" value="ECO:0007669"/>
    <property type="project" value="UniProtKB-KW"/>
</dbReference>
<dbReference type="Proteomes" id="UP000618051">
    <property type="component" value="Unassembled WGS sequence"/>
</dbReference>